<name>A0AAQ3L2V7_9LILI</name>
<gene>
    <name evidence="1" type="ORF">Cni_G26396</name>
</gene>
<organism evidence="1 2">
    <name type="scientific">Canna indica</name>
    <name type="common">Indian-shot</name>
    <dbReference type="NCBI Taxonomy" id="4628"/>
    <lineage>
        <taxon>Eukaryota</taxon>
        <taxon>Viridiplantae</taxon>
        <taxon>Streptophyta</taxon>
        <taxon>Embryophyta</taxon>
        <taxon>Tracheophyta</taxon>
        <taxon>Spermatophyta</taxon>
        <taxon>Magnoliopsida</taxon>
        <taxon>Liliopsida</taxon>
        <taxon>Zingiberales</taxon>
        <taxon>Cannaceae</taxon>
        <taxon>Canna</taxon>
    </lineage>
</organism>
<sequence>MYIMIIPSIVYEYVKPCQSTCTSTIVSAANFASRVANIHSNKHQMLKDIWRRAICTMHLSKNFPLGEIFKMLNVMLTEACISINWLGLGGYFPGTSKMHPKSNISSPDE</sequence>
<dbReference type="AlphaFoldDB" id="A0AAQ3L2V7"/>
<dbReference type="EMBL" id="CP136897">
    <property type="protein sequence ID" value="WOL17603.1"/>
    <property type="molecule type" value="Genomic_DNA"/>
</dbReference>
<proteinExistence type="predicted"/>
<evidence type="ECO:0000313" key="1">
    <source>
        <dbReference type="EMBL" id="WOL17603.1"/>
    </source>
</evidence>
<accession>A0AAQ3L2V7</accession>
<keyword evidence="2" id="KW-1185">Reference proteome</keyword>
<protein>
    <submittedName>
        <fullName evidence="1">Uncharacterized protein</fullName>
    </submittedName>
</protein>
<reference evidence="1 2" key="1">
    <citation type="submission" date="2023-10" db="EMBL/GenBank/DDBJ databases">
        <title>Chromosome-scale genome assembly provides insights into flower coloration mechanisms of Canna indica.</title>
        <authorList>
            <person name="Li C."/>
        </authorList>
    </citation>
    <scope>NUCLEOTIDE SEQUENCE [LARGE SCALE GENOMIC DNA]</scope>
    <source>
        <tissue evidence="1">Flower</tissue>
    </source>
</reference>
<evidence type="ECO:0000313" key="2">
    <source>
        <dbReference type="Proteomes" id="UP001327560"/>
    </source>
</evidence>
<dbReference type="Proteomes" id="UP001327560">
    <property type="component" value="Chromosome 8"/>
</dbReference>